<feature type="region of interest" description="Disordered" evidence="2">
    <location>
        <begin position="77"/>
        <end position="96"/>
    </location>
</feature>
<evidence type="ECO:0000259" key="3">
    <source>
        <dbReference type="PROSITE" id="PS50943"/>
    </source>
</evidence>
<feature type="domain" description="HTH cro/C1-type" evidence="3">
    <location>
        <begin position="21"/>
        <end position="61"/>
    </location>
</feature>
<dbReference type="KEGG" id="aup:AsAng_0015970"/>
<dbReference type="GO" id="GO:0003677">
    <property type="term" value="F:DNA binding"/>
    <property type="evidence" value="ECO:0007669"/>
    <property type="project" value="InterPro"/>
</dbReference>
<dbReference type="InterPro" id="IPR001387">
    <property type="entry name" value="Cro/C1-type_HTH"/>
</dbReference>
<keyword evidence="1" id="KW-0175">Coiled coil</keyword>
<feature type="coiled-coil region" evidence="1">
    <location>
        <begin position="102"/>
        <end position="129"/>
    </location>
</feature>
<sequence>MSVNERFTQLIKTLSFTPNSLSKELNVTQPTIKKLEKGETLPNAKVLIPLLERFNVNINWLLGGEGEMFLNSSSSRAQEMIGGTGPDSNLSSNSRNSTCTNVKFLQKEIQYLNDKLKDKEEIIRLMRNQK</sequence>
<dbReference type="SMART" id="SM00530">
    <property type="entry name" value="HTH_XRE"/>
    <property type="match status" value="1"/>
</dbReference>
<dbReference type="SUPFAM" id="SSF47413">
    <property type="entry name" value="lambda repressor-like DNA-binding domains"/>
    <property type="match status" value="1"/>
</dbReference>
<organism evidence="4 5">
    <name type="scientific">Aureispira anguillae</name>
    <dbReference type="NCBI Taxonomy" id="2864201"/>
    <lineage>
        <taxon>Bacteria</taxon>
        <taxon>Pseudomonadati</taxon>
        <taxon>Bacteroidota</taxon>
        <taxon>Saprospiria</taxon>
        <taxon>Saprospirales</taxon>
        <taxon>Saprospiraceae</taxon>
        <taxon>Aureispira</taxon>
    </lineage>
</organism>
<proteinExistence type="predicted"/>
<gene>
    <name evidence="4" type="ORF">AsAng_0015970</name>
</gene>
<evidence type="ECO:0000313" key="4">
    <source>
        <dbReference type="EMBL" id="BDS10887.1"/>
    </source>
</evidence>
<dbReference type="AlphaFoldDB" id="A0A916DS79"/>
<dbReference type="Gene3D" id="1.10.260.40">
    <property type="entry name" value="lambda repressor-like DNA-binding domains"/>
    <property type="match status" value="1"/>
</dbReference>
<protein>
    <submittedName>
        <fullName evidence="4">Helix-turn-helix domain-containing protein</fullName>
    </submittedName>
</protein>
<reference evidence="4" key="1">
    <citation type="submission" date="2022-09" db="EMBL/GenBank/DDBJ databases">
        <title>Aureispira anguillicida sp. nov., isolated from Leptocephalus of Japanese eel Anguilla japonica.</title>
        <authorList>
            <person name="Yuasa K."/>
            <person name="Mekata T."/>
            <person name="Ikunari K."/>
        </authorList>
    </citation>
    <scope>NUCLEOTIDE SEQUENCE</scope>
    <source>
        <strain evidence="4">EL160426</strain>
    </source>
</reference>
<evidence type="ECO:0000256" key="2">
    <source>
        <dbReference type="SAM" id="MobiDB-lite"/>
    </source>
</evidence>
<accession>A0A916DS79</accession>
<keyword evidence="5" id="KW-1185">Reference proteome</keyword>
<dbReference type="Proteomes" id="UP001060919">
    <property type="component" value="Chromosome"/>
</dbReference>
<dbReference type="EMBL" id="AP026867">
    <property type="protein sequence ID" value="BDS10887.1"/>
    <property type="molecule type" value="Genomic_DNA"/>
</dbReference>
<feature type="compositionally biased region" description="Polar residues" evidence="2">
    <location>
        <begin position="86"/>
        <end position="96"/>
    </location>
</feature>
<dbReference type="Pfam" id="PF12844">
    <property type="entry name" value="HTH_19"/>
    <property type="match status" value="1"/>
</dbReference>
<evidence type="ECO:0000256" key="1">
    <source>
        <dbReference type="SAM" id="Coils"/>
    </source>
</evidence>
<dbReference type="InterPro" id="IPR010982">
    <property type="entry name" value="Lambda_DNA-bd_dom_sf"/>
</dbReference>
<dbReference type="CDD" id="cd00093">
    <property type="entry name" value="HTH_XRE"/>
    <property type="match status" value="1"/>
</dbReference>
<name>A0A916DS79_9BACT</name>
<dbReference type="RefSeq" id="WP_264792137.1">
    <property type="nucleotide sequence ID" value="NZ_AP026867.1"/>
</dbReference>
<dbReference type="PROSITE" id="PS50943">
    <property type="entry name" value="HTH_CROC1"/>
    <property type="match status" value="1"/>
</dbReference>
<evidence type="ECO:0000313" key="5">
    <source>
        <dbReference type="Proteomes" id="UP001060919"/>
    </source>
</evidence>